<accession>A0A069QFF8</accession>
<dbReference type="PROSITE" id="PS51257">
    <property type="entry name" value="PROKAR_LIPOPROTEIN"/>
    <property type="match status" value="1"/>
</dbReference>
<dbReference type="PATRIC" id="fig|1122985.7.peg.2605"/>
<evidence type="ECO:0000313" key="2">
    <source>
        <dbReference type="Proteomes" id="UP000027442"/>
    </source>
</evidence>
<comment type="caution">
    <text evidence="1">The sequence shown here is derived from an EMBL/GenBank/DDBJ whole genome shotgun (WGS) entry which is preliminary data.</text>
</comment>
<dbReference type="Gene3D" id="1.25.40.900">
    <property type="match status" value="1"/>
</dbReference>
<organism evidence="1 2">
    <name type="scientific">Hoylesella loescheii DSM 19665 = JCM 12249 = ATCC 15930</name>
    <dbReference type="NCBI Taxonomy" id="1122985"/>
    <lineage>
        <taxon>Bacteria</taxon>
        <taxon>Pseudomonadati</taxon>
        <taxon>Bacteroidota</taxon>
        <taxon>Bacteroidia</taxon>
        <taxon>Bacteroidales</taxon>
        <taxon>Prevotellaceae</taxon>
        <taxon>Hoylesella</taxon>
    </lineage>
</organism>
<dbReference type="SUPFAM" id="SSF48452">
    <property type="entry name" value="TPR-like"/>
    <property type="match status" value="1"/>
</dbReference>
<reference evidence="1 2" key="1">
    <citation type="submission" date="2013-08" db="EMBL/GenBank/DDBJ databases">
        <authorList>
            <person name="Weinstock G."/>
            <person name="Sodergren E."/>
            <person name="Wylie T."/>
            <person name="Fulton L."/>
            <person name="Fulton R."/>
            <person name="Fronick C."/>
            <person name="O'Laughlin M."/>
            <person name="Godfrey J."/>
            <person name="Miner T."/>
            <person name="Herter B."/>
            <person name="Appelbaum E."/>
            <person name="Cordes M."/>
            <person name="Lek S."/>
            <person name="Wollam A."/>
            <person name="Pepin K.H."/>
            <person name="Palsikar V.B."/>
            <person name="Mitreva M."/>
            <person name="Wilson R.K."/>
        </authorList>
    </citation>
    <scope>NUCLEOTIDE SEQUENCE [LARGE SCALE GENOMIC DNA]</scope>
    <source>
        <strain evidence="1 2">ATCC 15930</strain>
    </source>
</reference>
<evidence type="ECO:0008006" key="3">
    <source>
        <dbReference type="Google" id="ProtNLM"/>
    </source>
</evidence>
<protein>
    <recommendedName>
        <fullName evidence="3">SusD-like N-terminal domain-containing protein</fullName>
    </recommendedName>
</protein>
<name>A0A069QFF8_HOYLO</name>
<dbReference type="Gene3D" id="2.20.20.130">
    <property type="match status" value="1"/>
</dbReference>
<proteinExistence type="predicted"/>
<keyword evidence="2" id="KW-1185">Reference proteome</keyword>
<dbReference type="Gene3D" id="1.25.40.390">
    <property type="match status" value="1"/>
</dbReference>
<dbReference type="AlphaFoldDB" id="A0A069QFF8"/>
<dbReference type="EMBL" id="JNGW01000107">
    <property type="protein sequence ID" value="KDR51427.1"/>
    <property type="molecule type" value="Genomic_DNA"/>
</dbReference>
<gene>
    <name evidence="1" type="ORF">HMPREF1991_02516</name>
</gene>
<dbReference type="InterPro" id="IPR011990">
    <property type="entry name" value="TPR-like_helical_dom_sf"/>
</dbReference>
<dbReference type="HOGENOM" id="CLU_640695_0_0_10"/>
<evidence type="ECO:0000313" key="1">
    <source>
        <dbReference type="EMBL" id="KDR51427.1"/>
    </source>
</evidence>
<dbReference type="RefSeq" id="WP_033404109.1">
    <property type="nucleotide sequence ID" value="NZ_KB899211.1"/>
</dbReference>
<sequence>MKSIHISIAVLAIAACLTSCDGWIDDAKTPNNMLTSEQIVTPCMLATIRTKEVKDGAMIANVKTLAGVAASAAFLTSGAMTDEIEPTTKPNFLIYKQLKSDDVKPNSDVATTWNKLQNFRARAEEVLQVEAKLSNDGTENFDAVRAYARFTGHLYAGLAYQLLGKMFSRTTDKADGVRINNAIIGNEELLDKAQQHYSQALTEATGNLLADKKGVFAPATAAKQVRMLMVKLAMQRQQYAEAATLWNEAYGNGLQVDIVYNIDGGVNELYSTVGQPAINAQVDTSLVASLNGIAEKKAIKTAKNKDGHRYLTSLEKYAPLVVIDEKEMKLIKAELVVRGLMQGDAMQLVNDVLALYSADQTISSAPTLEELAHLRHVFLYLHGCRIDDLRRGIVGGTAQATWDARKVKYIPMPELEYK</sequence>
<dbReference type="Proteomes" id="UP000027442">
    <property type="component" value="Unassembled WGS sequence"/>
</dbReference>